<dbReference type="SMART" id="SM00292">
    <property type="entry name" value="BRCT"/>
    <property type="match status" value="1"/>
</dbReference>
<keyword evidence="5 12" id="KW-0227">DNA damage</keyword>
<evidence type="ECO:0000313" key="16">
    <source>
        <dbReference type="Proteomes" id="UP000649151"/>
    </source>
</evidence>
<sequence length="660" mass="73683">MQIEQARERVEQLTSQLNEASYQYYVLDRPEISDFEYDKLLRELENLEEAFPELRSPNSPTVRVGGQALSSFEKVTHTVQMGSLQDAFSEQEMLQFDQRVREKLSEFQYVVEPKIDGLSVSLEYRDGEFFRGSTRGDGFIGEDVTANLRTIHSIPLRLRETLPYLEVRGEVYMPREKFLKLVEQQELEEEQPFKNPRNAAAGSLRQKDSKIAAERGLDIFVFNIQQIEGKELSSHKESLDYLTSLGFKTVPQYKLVSNIEQALEEIRRIGDAREQFSFDIDGAVVKIDDFNQRELLGAGAKYPKWAMAFKYPPEEKPTVLKEIEVNVGRTGVLTPVAVFDPILLAGTSVSRAVLHNQDFIDEKDIRIGDTILVRKAGDIIPEVVAVVSHGEQSEPFRLPENCPVCGSPVIHNEDEVAVRCENPECPATRLRNIIHFASRGAMNIEGLGIANVTALVEQGLIQSTADLYSLQKEDLLNLERFADKSAENLINAIQGSKQNPLWRLLFGLGIRNVGQSVAKLLCEKFADINQLMEAKPEDISAIYGVGDVMADNIVKFFQQPKTKELIEKLAQAGVNMKSEQVEKGTALQGLTFVLTGTLPTMTRDQAKALIEAAGGKVTGSVSKKTSYVVAGEEAGSKLTKAQNLGISILKEEQLKELLAK</sequence>
<dbReference type="PANTHER" id="PTHR23389:SF9">
    <property type="entry name" value="DNA LIGASE"/>
    <property type="match status" value="1"/>
</dbReference>
<dbReference type="Proteomes" id="UP000649151">
    <property type="component" value="Unassembled WGS sequence"/>
</dbReference>
<evidence type="ECO:0000256" key="3">
    <source>
        <dbReference type="ARBA" id="ARBA00022705"/>
    </source>
</evidence>
<keyword evidence="4 12" id="KW-0479">Metal-binding</keyword>
<evidence type="ECO:0000256" key="2">
    <source>
        <dbReference type="ARBA" id="ARBA00022598"/>
    </source>
</evidence>
<feature type="binding site" evidence="12">
    <location>
        <begin position="34"/>
        <end position="38"/>
    </location>
    <ligand>
        <name>NAD(+)</name>
        <dbReference type="ChEBI" id="CHEBI:57540"/>
    </ligand>
</feature>
<feature type="binding site" evidence="12">
    <location>
        <position position="402"/>
    </location>
    <ligand>
        <name>Zn(2+)</name>
        <dbReference type="ChEBI" id="CHEBI:29105"/>
    </ligand>
</feature>
<dbReference type="InterPro" id="IPR041663">
    <property type="entry name" value="DisA/LigA_HHH"/>
</dbReference>
<dbReference type="PROSITE" id="PS01056">
    <property type="entry name" value="DNA_LIGASE_N2"/>
    <property type="match status" value="1"/>
</dbReference>
<evidence type="ECO:0000256" key="10">
    <source>
        <dbReference type="ARBA" id="ARBA00023211"/>
    </source>
</evidence>
<dbReference type="EMBL" id="JACOQK010000001">
    <property type="protein sequence ID" value="MBC5787027.1"/>
    <property type="molecule type" value="Genomic_DNA"/>
</dbReference>
<dbReference type="GO" id="GO:0003911">
    <property type="term" value="F:DNA ligase (NAD+) activity"/>
    <property type="evidence" value="ECO:0007669"/>
    <property type="project" value="UniProtKB-EC"/>
</dbReference>
<dbReference type="Gene3D" id="1.10.287.610">
    <property type="entry name" value="Helix hairpin bin"/>
    <property type="match status" value="1"/>
</dbReference>
<feature type="domain" description="BRCT" evidence="14">
    <location>
        <begin position="582"/>
        <end position="660"/>
    </location>
</feature>
<name>A0ABR7IPG8_9CLOT</name>
<organism evidence="15 16">
    <name type="scientific">Clostridium facile</name>
    <dbReference type="NCBI Taxonomy" id="2763035"/>
    <lineage>
        <taxon>Bacteria</taxon>
        <taxon>Bacillati</taxon>
        <taxon>Bacillota</taxon>
        <taxon>Clostridia</taxon>
        <taxon>Eubacteriales</taxon>
        <taxon>Clostridiaceae</taxon>
        <taxon>Clostridium</taxon>
    </lineage>
</organism>
<feature type="binding site" evidence="12">
    <location>
        <position position="405"/>
    </location>
    <ligand>
        <name>Zn(2+)</name>
        <dbReference type="ChEBI" id="CHEBI:29105"/>
    </ligand>
</feature>
<keyword evidence="16" id="KW-1185">Reference proteome</keyword>
<dbReference type="SUPFAM" id="SSF47781">
    <property type="entry name" value="RuvA domain 2-like"/>
    <property type="match status" value="1"/>
</dbReference>
<dbReference type="InterPro" id="IPR013839">
    <property type="entry name" value="DNAligase_adenylation"/>
</dbReference>
<dbReference type="InterPro" id="IPR001679">
    <property type="entry name" value="DNA_ligase"/>
</dbReference>
<dbReference type="RefSeq" id="WP_186996175.1">
    <property type="nucleotide sequence ID" value="NZ_JACOQK010000001.1"/>
</dbReference>
<evidence type="ECO:0000259" key="14">
    <source>
        <dbReference type="PROSITE" id="PS50172"/>
    </source>
</evidence>
<comment type="similarity">
    <text evidence="12">Belongs to the NAD-dependent DNA ligase family. LigA subfamily.</text>
</comment>
<dbReference type="Gene3D" id="1.10.150.20">
    <property type="entry name" value="5' to 3' exonuclease, C-terminal subdomain"/>
    <property type="match status" value="2"/>
</dbReference>
<proteinExistence type="inferred from homology"/>
<dbReference type="NCBIfam" id="NF005932">
    <property type="entry name" value="PRK07956.1"/>
    <property type="match status" value="1"/>
</dbReference>
<dbReference type="Gene3D" id="6.20.10.30">
    <property type="match status" value="1"/>
</dbReference>
<evidence type="ECO:0000313" key="15">
    <source>
        <dbReference type="EMBL" id="MBC5787027.1"/>
    </source>
</evidence>
<evidence type="ECO:0000256" key="8">
    <source>
        <dbReference type="ARBA" id="ARBA00023027"/>
    </source>
</evidence>
<dbReference type="InterPro" id="IPR010994">
    <property type="entry name" value="RuvA_2-like"/>
</dbReference>
<accession>A0ABR7IPG8</accession>
<dbReference type="Pfam" id="PF12826">
    <property type="entry name" value="HHH_2"/>
    <property type="match status" value="1"/>
</dbReference>
<dbReference type="NCBIfam" id="TIGR00575">
    <property type="entry name" value="dnlj"/>
    <property type="match status" value="1"/>
</dbReference>
<dbReference type="HAMAP" id="MF_01588">
    <property type="entry name" value="DNA_ligase_A"/>
    <property type="match status" value="1"/>
</dbReference>
<dbReference type="Pfam" id="PF01653">
    <property type="entry name" value="DNA_ligase_aden"/>
    <property type="match status" value="1"/>
</dbReference>
<feature type="binding site" evidence="12">
    <location>
        <position position="170"/>
    </location>
    <ligand>
        <name>NAD(+)</name>
        <dbReference type="ChEBI" id="CHEBI:57540"/>
    </ligand>
</feature>
<keyword evidence="10 12" id="KW-0464">Manganese</keyword>
<comment type="caution">
    <text evidence="15">The sequence shown here is derived from an EMBL/GenBank/DDBJ whole genome shotgun (WGS) entry which is preliminary data.</text>
</comment>
<comment type="cofactor">
    <cofactor evidence="12">
        <name>Mg(2+)</name>
        <dbReference type="ChEBI" id="CHEBI:18420"/>
    </cofactor>
    <cofactor evidence="12">
        <name>Mn(2+)</name>
        <dbReference type="ChEBI" id="CHEBI:29035"/>
    </cofactor>
</comment>
<keyword evidence="2 12" id="KW-0436">Ligase</keyword>
<keyword evidence="9 12" id="KW-0234">DNA repair</keyword>
<dbReference type="Gene3D" id="2.40.50.140">
    <property type="entry name" value="Nucleic acid-binding proteins"/>
    <property type="match status" value="1"/>
</dbReference>
<dbReference type="PROSITE" id="PS50172">
    <property type="entry name" value="BRCT"/>
    <property type="match status" value="1"/>
</dbReference>
<comment type="catalytic activity">
    <reaction evidence="11 12 13">
        <text>NAD(+) + (deoxyribonucleotide)n-3'-hydroxyl + 5'-phospho-(deoxyribonucleotide)m = (deoxyribonucleotide)n+m + AMP + beta-nicotinamide D-nucleotide.</text>
        <dbReference type="EC" id="6.5.1.2"/>
    </reaction>
</comment>
<dbReference type="CDD" id="cd17748">
    <property type="entry name" value="BRCT_DNA_ligase_like"/>
    <property type="match status" value="1"/>
</dbReference>
<dbReference type="InterPro" id="IPR018239">
    <property type="entry name" value="DNA_ligase_AS"/>
</dbReference>
<dbReference type="SUPFAM" id="SSF50249">
    <property type="entry name" value="Nucleic acid-binding proteins"/>
    <property type="match status" value="1"/>
</dbReference>
<comment type="function">
    <text evidence="1 12">DNA ligase that catalyzes the formation of phosphodiester linkages between 5'-phosphoryl and 3'-hydroxyl groups in double-stranded DNA using NAD as a coenzyme and as the energy source for the reaction. It is essential for DNA replication and repair of damaged DNA.</text>
</comment>
<dbReference type="Pfam" id="PF14520">
    <property type="entry name" value="HHH_5"/>
    <property type="match status" value="1"/>
</dbReference>
<feature type="active site" description="N6-AMP-lysine intermediate" evidence="12">
    <location>
        <position position="114"/>
    </location>
</feature>
<dbReference type="InterPro" id="IPR001357">
    <property type="entry name" value="BRCT_dom"/>
</dbReference>
<keyword evidence="6 12" id="KW-0862">Zinc</keyword>
<feature type="binding site" evidence="12">
    <location>
        <position position="425"/>
    </location>
    <ligand>
        <name>Zn(2+)</name>
        <dbReference type="ChEBI" id="CHEBI:29105"/>
    </ligand>
</feature>
<evidence type="ECO:0000256" key="6">
    <source>
        <dbReference type="ARBA" id="ARBA00022833"/>
    </source>
</evidence>
<dbReference type="EC" id="6.5.1.2" evidence="12 13"/>
<dbReference type="Pfam" id="PF03120">
    <property type="entry name" value="OB_DNA_ligase"/>
    <property type="match status" value="1"/>
</dbReference>
<dbReference type="Pfam" id="PF00533">
    <property type="entry name" value="BRCT"/>
    <property type="match status" value="1"/>
</dbReference>
<evidence type="ECO:0000256" key="7">
    <source>
        <dbReference type="ARBA" id="ARBA00022842"/>
    </source>
</evidence>
<protein>
    <recommendedName>
        <fullName evidence="12 13">DNA ligase</fullName>
        <ecNumber evidence="12 13">6.5.1.2</ecNumber>
    </recommendedName>
    <alternativeName>
        <fullName evidence="12">Polydeoxyribonucleotide synthase [NAD(+)]</fullName>
    </alternativeName>
</protein>
<dbReference type="InterPro" id="IPR004150">
    <property type="entry name" value="NAD_DNA_ligase_OB"/>
</dbReference>
<dbReference type="InterPro" id="IPR012340">
    <property type="entry name" value="NA-bd_OB-fold"/>
</dbReference>
<keyword evidence="8 12" id="KW-0520">NAD</keyword>
<dbReference type="Gene3D" id="3.30.470.30">
    <property type="entry name" value="DNA ligase/mRNA capping enzyme"/>
    <property type="match status" value="1"/>
</dbReference>
<feature type="binding site" evidence="12">
    <location>
        <position position="420"/>
    </location>
    <ligand>
        <name>Zn(2+)</name>
        <dbReference type="ChEBI" id="CHEBI:29105"/>
    </ligand>
</feature>
<feature type="binding site" evidence="12">
    <location>
        <position position="112"/>
    </location>
    <ligand>
        <name>NAD(+)</name>
        <dbReference type="ChEBI" id="CHEBI:57540"/>
    </ligand>
</feature>
<dbReference type="SUPFAM" id="SSF56091">
    <property type="entry name" value="DNA ligase/mRNA capping enzyme, catalytic domain"/>
    <property type="match status" value="1"/>
</dbReference>
<feature type="binding site" evidence="12">
    <location>
        <position position="135"/>
    </location>
    <ligand>
        <name>NAD(+)</name>
        <dbReference type="ChEBI" id="CHEBI:57540"/>
    </ligand>
</feature>
<evidence type="ECO:0000256" key="13">
    <source>
        <dbReference type="RuleBase" id="RU000618"/>
    </source>
</evidence>
<dbReference type="CDD" id="cd00114">
    <property type="entry name" value="LIGANc"/>
    <property type="match status" value="1"/>
</dbReference>
<dbReference type="SMART" id="SM00278">
    <property type="entry name" value="HhH1"/>
    <property type="match status" value="2"/>
</dbReference>
<evidence type="ECO:0000256" key="9">
    <source>
        <dbReference type="ARBA" id="ARBA00023204"/>
    </source>
</evidence>
<feature type="binding site" evidence="12">
    <location>
        <position position="286"/>
    </location>
    <ligand>
        <name>NAD(+)</name>
        <dbReference type="ChEBI" id="CHEBI:57540"/>
    </ligand>
</feature>
<dbReference type="Gene3D" id="3.40.50.10190">
    <property type="entry name" value="BRCT domain"/>
    <property type="match status" value="1"/>
</dbReference>
<dbReference type="PANTHER" id="PTHR23389">
    <property type="entry name" value="CHROMOSOME TRANSMISSION FIDELITY FACTOR 18"/>
    <property type="match status" value="1"/>
</dbReference>
<dbReference type="PROSITE" id="PS01055">
    <property type="entry name" value="DNA_LIGASE_N1"/>
    <property type="match status" value="1"/>
</dbReference>
<dbReference type="SMART" id="SM00532">
    <property type="entry name" value="LIGANc"/>
    <property type="match status" value="1"/>
</dbReference>
<keyword evidence="7 12" id="KW-0460">Magnesium</keyword>
<dbReference type="InterPro" id="IPR036420">
    <property type="entry name" value="BRCT_dom_sf"/>
</dbReference>
<dbReference type="PIRSF" id="PIRSF001604">
    <property type="entry name" value="LigA"/>
    <property type="match status" value="1"/>
</dbReference>
<feature type="binding site" evidence="12">
    <location>
        <position position="310"/>
    </location>
    <ligand>
        <name>NAD(+)</name>
        <dbReference type="ChEBI" id="CHEBI:57540"/>
    </ligand>
</feature>
<dbReference type="Pfam" id="PF03119">
    <property type="entry name" value="DNA_ligase_ZBD"/>
    <property type="match status" value="1"/>
</dbReference>
<dbReference type="InterPro" id="IPR013840">
    <property type="entry name" value="DNAligase_N"/>
</dbReference>
<dbReference type="InterPro" id="IPR003583">
    <property type="entry name" value="Hlx-hairpin-Hlx_DNA-bd_motif"/>
</dbReference>
<evidence type="ECO:0000256" key="12">
    <source>
        <dbReference type="HAMAP-Rule" id="MF_01588"/>
    </source>
</evidence>
<keyword evidence="3 12" id="KW-0235">DNA replication</keyword>
<evidence type="ECO:0000256" key="5">
    <source>
        <dbReference type="ARBA" id="ARBA00022763"/>
    </source>
</evidence>
<dbReference type="InterPro" id="IPR004149">
    <property type="entry name" value="Znf_DNAligase_C4"/>
</dbReference>
<gene>
    <name evidence="12 15" type="primary">ligA</name>
    <name evidence="15" type="ORF">H8Z77_03175</name>
</gene>
<feature type="binding site" evidence="12">
    <location>
        <begin position="83"/>
        <end position="84"/>
    </location>
    <ligand>
        <name>NAD(+)</name>
        <dbReference type="ChEBI" id="CHEBI:57540"/>
    </ligand>
</feature>
<dbReference type="SUPFAM" id="SSF52113">
    <property type="entry name" value="BRCT domain"/>
    <property type="match status" value="1"/>
</dbReference>
<evidence type="ECO:0000256" key="11">
    <source>
        <dbReference type="ARBA" id="ARBA00034005"/>
    </source>
</evidence>
<reference evidence="15 16" key="1">
    <citation type="submission" date="2020-08" db="EMBL/GenBank/DDBJ databases">
        <title>Genome public.</title>
        <authorList>
            <person name="Liu C."/>
            <person name="Sun Q."/>
        </authorList>
    </citation>
    <scope>NUCLEOTIDE SEQUENCE [LARGE SCALE GENOMIC DNA]</scope>
    <source>
        <strain evidence="15 16">NSJ-27</strain>
    </source>
</reference>
<dbReference type="InterPro" id="IPR033136">
    <property type="entry name" value="DNA_ligase_CS"/>
</dbReference>
<evidence type="ECO:0000256" key="1">
    <source>
        <dbReference type="ARBA" id="ARBA00004067"/>
    </source>
</evidence>
<evidence type="ECO:0000256" key="4">
    <source>
        <dbReference type="ARBA" id="ARBA00022723"/>
    </source>
</evidence>